<name>A0A0C3D2I0_OIDMZ</name>
<dbReference type="OrthoDB" id="5986190at2759"/>
<dbReference type="InterPro" id="IPR002182">
    <property type="entry name" value="NB-ARC"/>
</dbReference>
<organism evidence="3 4">
    <name type="scientific">Oidiodendron maius (strain Zn)</name>
    <dbReference type="NCBI Taxonomy" id="913774"/>
    <lineage>
        <taxon>Eukaryota</taxon>
        <taxon>Fungi</taxon>
        <taxon>Dikarya</taxon>
        <taxon>Ascomycota</taxon>
        <taxon>Pezizomycotina</taxon>
        <taxon>Leotiomycetes</taxon>
        <taxon>Leotiomycetes incertae sedis</taxon>
        <taxon>Myxotrichaceae</taxon>
        <taxon>Oidiodendron</taxon>
    </lineage>
</organism>
<dbReference type="InterPro" id="IPR011990">
    <property type="entry name" value="TPR-like_helical_dom_sf"/>
</dbReference>
<dbReference type="PROSITE" id="PS50005">
    <property type="entry name" value="TPR"/>
    <property type="match status" value="5"/>
</dbReference>
<proteinExistence type="predicted"/>
<reference evidence="4" key="2">
    <citation type="submission" date="2015-01" db="EMBL/GenBank/DDBJ databases">
        <title>Evolutionary Origins and Diversification of the Mycorrhizal Mutualists.</title>
        <authorList>
            <consortium name="DOE Joint Genome Institute"/>
            <consortium name="Mycorrhizal Genomics Consortium"/>
            <person name="Kohler A."/>
            <person name="Kuo A."/>
            <person name="Nagy L.G."/>
            <person name="Floudas D."/>
            <person name="Copeland A."/>
            <person name="Barry K.W."/>
            <person name="Cichocki N."/>
            <person name="Veneault-Fourrey C."/>
            <person name="LaButti K."/>
            <person name="Lindquist E.A."/>
            <person name="Lipzen A."/>
            <person name="Lundell T."/>
            <person name="Morin E."/>
            <person name="Murat C."/>
            <person name="Riley R."/>
            <person name="Ohm R."/>
            <person name="Sun H."/>
            <person name="Tunlid A."/>
            <person name="Henrissat B."/>
            <person name="Grigoriev I.V."/>
            <person name="Hibbett D.S."/>
            <person name="Martin F."/>
        </authorList>
    </citation>
    <scope>NUCLEOTIDE SEQUENCE [LARGE SCALE GENOMIC DNA]</scope>
    <source>
        <strain evidence="4">Zn</strain>
    </source>
</reference>
<gene>
    <name evidence="3" type="ORF">OIDMADRAFT_132580</name>
</gene>
<dbReference type="AlphaFoldDB" id="A0A0C3D2I0"/>
<feature type="non-terminal residue" evidence="3">
    <location>
        <position position="1"/>
    </location>
</feature>
<dbReference type="Proteomes" id="UP000054321">
    <property type="component" value="Unassembled WGS sequence"/>
</dbReference>
<dbReference type="PANTHER" id="PTHR46082">
    <property type="entry name" value="ATP/GTP-BINDING PROTEIN-RELATED"/>
    <property type="match status" value="1"/>
</dbReference>
<dbReference type="HOGENOM" id="CLU_000288_125_8_1"/>
<dbReference type="PRINTS" id="PR00381">
    <property type="entry name" value="KINESINLIGHT"/>
</dbReference>
<dbReference type="Gene3D" id="3.40.50.300">
    <property type="entry name" value="P-loop containing nucleotide triphosphate hydrolases"/>
    <property type="match status" value="1"/>
</dbReference>
<dbReference type="Gene3D" id="1.25.40.10">
    <property type="entry name" value="Tetratricopeptide repeat domain"/>
    <property type="match status" value="3"/>
</dbReference>
<sequence>RHWMVPFERMQDFVGRESVLQELMERVPPHTDKYNCQRTAIIGLGGVGKTRIALEVAYRIHKADPECSVFWVPAVDRTTFEQAYRGIGQKLQLDGATDDKTDIISLVKAALSYEDSGRWLLVVDNADDPELMFGKKQADHSVTGPFLARCLPSSPKGSVLFTTQNYQVAVGLGAQKLDVMSMETVEAQKLLENNLYSQLIGDAESTMRLLDKLANLPLAIRQASAYMKNNGTMTTKYLEIYESDNEEMIYLLSREFEDLGRYDNIKNPIAMTWLISFRQILGTNPLAADYLRFMSFLTAQDIPQSLLPPEGRARTIEAIGTLKAYRFITERENSGSYDIHRLVQVSAQCWLKEREEWGVWATKALQWLALAFPSPKYENRDVWIRYLPHTQYILECQKDTNDDEAKRNLLLNVGKSFYIMGRYREAEQMYRQSLELREKVLGKEHPDTLESMNNLGVAFYSMEKNEEAEKMHRQTLELRENVLGKEHPDTLESMNNLGLVLHSMRKYEEAEQMYRQSLELREKVLGKEHPDTLTSMNNLGVAFYSMEKNEEAEKMHRQTLELREKVLGKEHPDTLTSLNSLGVVFNIVGKYEEAEPMYRQTLELREKVLGKEHPDTLKSMNNLGVMFYNLEKYEEAEKMHRQTLELREKVLGKEHPYTLKSMNNLGVMFYNLEKYKEAEKMHRQSLELREKVLGKEHPDTLESMNNLELVLKRLGESNKL</sequence>
<keyword evidence="4" id="KW-1185">Reference proteome</keyword>
<dbReference type="Pfam" id="PF00931">
    <property type="entry name" value="NB-ARC"/>
    <property type="match status" value="1"/>
</dbReference>
<dbReference type="Pfam" id="PF13424">
    <property type="entry name" value="TPR_12"/>
    <property type="match status" value="3"/>
</dbReference>
<accession>A0A0C3D2I0</accession>
<feature type="repeat" description="TPR" evidence="1">
    <location>
        <begin position="575"/>
        <end position="608"/>
    </location>
</feature>
<dbReference type="SMART" id="SM00028">
    <property type="entry name" value="TPR"/>
    <property type="match status" value="7"/>
</dbReference>
<dbReference type="Pfam" id="PF13374">
    <property type="entry name" value="TPR_10"/>
    <property type="match status" value="1"/>
</dbReference>
<dbReference type="InterPro" id="IPR053137">
    <property type="entry name" value="NLR-like"/>
</dbReference>
<protein>
    <recommendedName>
        <fullName evidence="2">NB-ARC domain-containing protein</fullName>
    </recommendedName>
</protein>
<feature type="repeat" description="TPR" evidence="1">
    <location>
        <begin position="659"/>
        <end position="692"/>
    </location>
</feature>
<dbReference type="InParanoid" id="A0A0C3D2I0"/>
<dbReference type="InterPro" id="IPR027417">
    <property type="entry name" value="P-loop_NTPase"/>
</dbReference>
<feature type="repeat" description="TPR" evidence="1">
    <location>
        <begin position="407"/>
        <end position="440"/>
    </location>
</feature>
<evidence type="ECO:0000313" key="4">
    <source>
        <dbReference type="Proteomes" id="UP000054321"/>
    </source>
</evidence>
<reference evidence="3 4" key="1">
    <citation type="submission" date="2014-04" db="EMBL/GenBank/DDBJ databases">
        <authorList>
            <consortium name="DOE Joint Genome Institute"/>
            <person name="Kuo A."/>
            <person name="Martino E."/>
            <person name="Perotto S."/>
            <person name="Kohler A."/>
            <person name="Nagy L.G."/>
            <person name="Floudas D."/>
            <person name="Copeland A."/>
            <person name="Barry K.W."/>
            <person name="Cichocki N."/>
            <person name="Veneault-Fourrey C."/>
            <person name="LaButti K."/>
            <person name="Lindquist E.A."/>
            <person name="Lipzen A."/>
            <person name="Lundell T."/>
            <person name="Morin E."/>
            <person name="Murat C."/>
            <person name="Sun H."/>
            <person name="Tunlid A."/>
            <person name="Henrissat B."/>
            <person name="Grigoriev I.V."/>
            <person name="Hibbett D.S."/>
            <person name="Martin F."/>
            <person name="Nordberg H.P."/>
            <person name="Cantor M.N."/>
            <person name="Hua S.X."/>
        </authorList>
    </citation>
    <scope>NUCLEOTIDE SEQUENCE [LARGE SCALE GENOMIC DNA]</scope>
    <source>
        <strain evidence="3 4">Zn</strain>
    </source>
</reference>
<evidence type="ECO:0000256" key="1">
    <source>
        <dbReference type="PROSITE-ProRule" id="PRU00339"/>
    </source>
</evidence>
<feature type="domain" description="NB-ARC" evidence="2">
    <location>
        <begin position="24"/>
        <end position="194"/>
    </location>
</feature>
<dbReference type="EMBL" id="KN832885">
    <property type="protein sequence ID" value="KIM96097.1"/>
    <property type="molecule type" value="Genomic_DNA"/>
</dbReference>
<dbReference type="SUPFAM" id="SSF48452">
    <property type="entry name" value="TPR-like"/>
    <property type="match status" value="1"/>
</dbReference>
<keyword evidence="1" id="KW-0802">TPR repeat</keyword>
<dbReference type="PANTHER" id="PTHR46082:SF6">
    <property type="entry name" value="AAA+ ATPASE DOMAIN-CONTAINING PROTEIN-RELATED"/>
    <property type="match status" value="1"/>
</dbReference>
<feature type="repeat" description="TPR" evidence="1">
    <location>
        <begin position="491"/>
        <end position="524"/>
    </location>
</feature>
<dbReference type="STRING" id="913774.A0A0C3D2I0"/>
<dbReference type="InterPro" id="IPR019734">
    <property type="entry name" value="TPR_rpt"/>
</dbReference>
<evidence type="ECO:0000259" key="2">
    <source>
        <dbReference type="Pfam" id="PF00931"/>
    </source>
</evidence>
<dbReference type="GO" id="GO:0043531">
    <property type="term" value="F:ADP binding"/>
    <property type="evidence" value="ECO:0007669"/>
    <property type="project" value="InterPro"/>
</dbReference>
<feature type="repeat" description="TPR" evidence="1">
    <location>
        <begin position="617"/>
        <end position="650"/>
    </location>
</feature>
<dbReference type="SUPFAM" id="SSF52540">
    <property type="entry name" value="P-loop containing nucleoside triphosphate hydrolases"/>
    <property type="match status" value="1"/>
</dbReference>
<evidence type="ECO:0000313" key="3">
    <source>
        <dbReference type="EMBL" id="KIM96097.1"/>
    </source>
</evidence>